<dbReference type="Proteomes" id="UP000234525">
    <property type="component" value="Unassembled WGS sequence"/>
</dbReference>
<accession>A0A2H1HWR3</accession>
<sequence length="79" mass="9095">MTAVTVNNRHLTIIFPGWERLMTRRRFYSVPLEAISARQVTEWTFEFLGLRYGLAIPGVRTLGTYRHPDAAEVESELSV</sequence>
<keyword evidence="2" id="KW-1185">Reference proteome</keyword>
<dbReference type="AlphaFoldDB" id="A0A2H1HWR3"/>
<evidence type="ECO:0000313" key="1">
    <source>
        <dbReference type="EMBL" id="SMX67322.1"/>
    </source>
</evidence>
<protein>
    <submittedName>
        <fullName evidence="1">Uncharacterized protein</fullName>
    </submittedName>
</protein>
<name>A0A2H1HWR3_BREAU</name>
<comment type="caution">
    <text evidence="1">The sequence shown here is derived from an EMBL/GenBank/DDBJ whole genome shotgun (WGS) entry which is preliminary data.</text>
</comment>
<proteinExistence type="predicted"/>
<evidence type="ECO:0000313" key="2">
    <source>
        <dbReference type="Proteomes" id="UP000234525"/>
    </source>
</evidence>
<dbReference type="RefSeq" id="WP_101582899.1">
    <property type="nucleotide sequence ID" value="NZ_BJME01000004.1"/>
</dbReference>
<organism evidence="1 2">
    <name type="scientific">Brevibacterium aurantiacum</name>
    <dbReference type="NCBI Taxonomy" id="273384"/>
    <lineage>
        <taxon>Bacteria</taxon>
        <taxon>Bacillati</taxon>
        <taxon>Actinomycetota</taxon>
        <taxon>Actinomycetes</taxon>
        <taxon>Micrococcales</taxon>
        <taxon>Brevibacteriaceae</taxon>
        <taxon>Brevibacterium</taxon>
    </lineage>
</organism>
<dbReference type="GeneID" id="60907400"/>
<reference evidence="1" key="1">
    <citation type="submission" date="2017-03" db="EMBL/GenBank/DDBJ databases">
        <authorList>
            <person name="Monnet C."/>
        </authorList>
    </citation>
    <scope>NUCLEOTIDE SEQUENCE [LARGE SCALE GENOMIC DNA]</scope>
    <source>
        <strain evidence="1">ATCC 9175</strain>
    </source>
</reference>
<gene>
    <name evidence="1" type="ORF">BAUR9175_00532</name>
</gene>
<dbReference type="EMBL" id="FXZB01000003">
    <property type="protein sequence ID" value="SMX67322.1"/>
    <property type="molecule type" value="Genomic_DNA"/>
</dbReference>